<keyword evidence="6 7" id="KW-0819">tRNA processing</keyword>
<dbReference type="PROSITE" id="PS51625">
    <property type="entry name" value="SAM_MT_TRMB"/>
    <property type="match status" value="1"/>
</dbReference>
<keyword evidence="5 7" id="KW-0949">S-adenosyl-L-methionine</keyword>
<dbReference type="Proteomes" id="UP000481033">
    <property type="component" value="Unassembled WGS sequence"/>
</dbReference>
<evidence type="ECO:0000313" key="9">
    <source>
        <dbReference type="Proteomes" id="UP000481033"/>
    </source>
</evidence>
<gene>
    <name evidence="7 8" type="primary">trmB</name>
    <name evidence="8" type="ORF">DXZ20_32730</name>
</gene>
<feature type="binding site" evidence="7">
    <location>
        <position position="63"/>
    </location>
    <ligand>
        <name>S-adenosyl-L-methionine</name>
        <dbReference type="ChEBI" id="CHEBI:59789"/>
    </ligand>
</feature>
<comment type="function">
    <text evidence="2 7">Catalyzes the formation of N(7)-methylguanine at position 46 (m7G46) in tRNA.</text>
</comment>
<dbReference type="InterPro" id="IPR029063">
    <property type="entry name" value="SAM-dependent_MTases_sf"/>
</dbReference>
<dbReference type="GO" id="GO:0043527">
    <property type="term" value="C:tRNA methyltransferase complex"/>
    <property type="evidence" value="ECO:0007669"/>
    <property type="project" value="TreeGrafter"/>
</dbReference>
<dbReference type="GO" id="GO:0008176">
    <property type="term" value="F:tRNA (guanine(46)-N7)-methyltransferase activity"/>
    <property type="evidence" value="ECO:0007669"/>
    <property type="project" value="UniProtKB-UniRule"/>
</dbReference>
<proteinExistence type="inferred from homology"/>
<sequence length="218" mass="24657">MSRVRQHVNPLNIRYATPVTPPCWADVFAQPAQPLHIDIGCAKGYFISDMAQACPDWNFLGLEIRAPLVEQCLKHRDQLGLHNLHMLFCNANNSLRPLLASLPQPPQRVSIQFPDPWFKKRHQKRRVVQPQLVADLAEYMLPGAWIWLQSDVQAVAEDMVEVFAANSSFRRSFEPPHPAPVGTTGPWLANNPLPAQTDRERVTLGQGKPVYRALFIKA</sequence>
<feature type="binding site" evidence="7">
    <location>
        <position position="90"/>
    </location>
    <ligand>
        <name>S-adenosyl-L-methionine</name>
        <dbReference type="ChEBI" id="CHEBI:59789"/>
    </ligand>
</feature>
<dbReference type="EC" id="2.1.1.33" evidence="7"/>
<comment type="similarity">
    <text evidence="7">Belongs to the class I-like SAM-binding methyltransferase superfamily. TrmB family.</text>
</comment>
<dbReference type="UniPathway" id="UPA00989"/>
<dbReference type="PANTHER" id="PTHR23417:SF21">
    <property type="entry name" value="TRNA (GUANINE-N(7)-)-METHYLTRANSFERASE"/>
    <property type="match status" value="1"/>
</dbReference>
<dbReference type="NCBIfam" id="TIGR00091">
    <property type="entry name" value="tRNA (guanosine(46)-N7)-methyltransferase TrmB"/>
    <property type="match status" value="1"/>
</dbReference>
<dbReference type="RefSeq" id="WP_163702902.1">
    <property type="nucleotide sequence ID" value="NZ_QXHD01000004.1"/>
</dbReference>
<dbReference type="HAMAP" id="MF_01057">
    <property type="entry name" value="tRNA_methyltr_TrmB"/>
    <property type="match status" value="1"/>
</dbReference>
<evidence type="ECO:0000313" key="8">
    <source>
        <dbReference type="EMBL" id="NEZ60328.1"/>
    </source>
</evidence>
<comment type="catalytic activity">
    <reaction evidence="1 7">
        <text>guanosine(46) in tRNA + S-adenosyl-L-methionine = N(7)-methylguanosine(46) in tRNA + S-adenosyl-L-homocysteine</text>
        <dbReference type="Rhea" id="RHEA:42708"/>
        <dbReference type="Rhea" id="RHEA-COMP:10188"/>
        <dbReference type="Rhea" id="RHEA-COMP:10189"/>
        <dbReference type="ChEBI" id="CHEBI:57856"/>
        <dbReference type="ChEBI" id="CHEBI:59789"/>
        <dbReference type="ChEBI" id="CHEBI:74269"/>
        <dbReference type="ChEBI" id="CHEBI:74480"/>
        <dbReference type="EC" id="2.1.1.33"/>
    </reaction>
</comment>
<evidence type="ECO:0000256" key="5">
    <source>
        <dbReference type="ARBA" id="ARBA00022691"/>
    </source>
</evidence>
<feature type="binding site" evidence="7">
    <location>
        <position position="151"/>
    </location>
    <ligand>
        <name>substrate</name>
    </ligand>
</feature>
<accession>A0A6M0RVR1</accession>
<comment type="caution">
    <text evidence="7">Lacks conserved residue(s) required for the propagation of feature annotation.</text>
</comment>
<protein>
    <recommendedName>
        <fullName evidence="7">tRNA (guanine-N(7)-)-methyltransferase</fullName>
        <ecNumber evidence="7">2.1.1.33</ecNumber>
    </recommendedName>
    <alternativeName>
        <fullName evidence="7">tRNA (guanine(46)-N(7))-methyltransferase</fullName>
    </alternativeName>
    <alternativeName>
        <fullName evidence="7">tRNA(m7G46)-methyltransferase</fullName>
    </alternativeName>
</protein>
<comment type="caution">
    <text evidence="8">The sequence shown here is derived from an EMBL/GenBank/DDBJ whole genome shotgun (WGS) entry which is preliminary data.</text>
</comment>
<dbReference type="SUPFAM" id="SSF53335">
    <property type="entry name" value="S-adenosyl-L-methionine-dependent methyltransferases"/>
    <property type="match status" value="1"/>
</dbReference>
<keyword evidence="3 7" id="KW-0489">Methyltransferase</keyword>
<evidence type="ECO:0000256" key="3">
    <source>
        <dbReference type="ARBA" id="ARBA00022603"/>
    </source>
</evidence>
<evidence type="ECO:0000256" key="4">
    <source>
        <dbReference type="ARBA" id="ARBA00022679"/>
    </source>
</evidence>
<dbReference type="PANTHER" id="PTHR23417">
    <property type="entry name" value="3-DEOXY-D-MANNO-OCTULOSONIC-ACID TRANSFERASE/TRNA GUANINE-N 7 - -METHYLTRANSFERASE"/>
    <property type="match status" value="1"/>
</dbReference>
<dbReference type="InterPro" id="IPR055361">
    <property type="entry name" value="tRNA_methyltr_TrmB_bact"/>
</dbReference>
<name>A0A6M0RVR1_9CYAN</name>
<reference evidence="8 9" key="1">
    <citation type="journal article" date="2020" name="Microb. Ecol.">
        <title>Ecogenomics of the Marine Benthic Filamentous Cyanobacterium Adonisia.</title>
        <authorList>
            <person name="Walter J.M."/>
            <person name="Coutinho F.H."/>
            <person name="Leomil L."/>
            <person name="Hargreaves P.I."/>
            <person name="Campeao M.E."/>
            <person name="Vieira V.V."/>
            <person name="Silva B.S."/>
            <person name="Fistarol G.O."/>
            <person name="Salomon P.S."/>
            <person name="Sawabe T."/>
            <person name="Mino S."/>
            <person name="Hosokawa M."/>
            <person name="Miyashita H."/>
            <person name="Maruyama F."/>
            <person name="van Verk M.C."/>
            <person name="Dutilh B.E."/>
            <person name="Thompson C.C."/>
            <person name="Thompson F.L."/>
        </authorList>
    </citation>
    <scope>NUCLEOTIDE SEQUENCE [LARGE SCALE GENOMIC DNA]</scope>
    <source>
        <strain evidence="8 9">CCMR0081</strain>
    </source>
</reference>
<dbReference type="AlphaFoldDB" id="A0A6M0RVR1"/>
<dbReference type="Gene3D" id="3.40.50.150">
    <property type="entry name" value="Vaccinia Virus protein VP39"/>
    <property type="match status" value="1"/>
</dbReference>
<evidence type="ECO:0000256" key="2">
    <source>
        <dbReference type="ARBA" id="ARBA00003015"/>
    </source>
</evidence>
<feature type="binding site" evidence="7">
    <location>
        <position position="115"/>
    </location>
    <ligand>
        <name>S-adenosyl-L-methionine</name>
        <dbReference type="ChEBI" id="CHEBI:59789"/>
    </ligand>
</feature>
<dbReference type="CDD" id="cd02440">
    <property type="entry name" value="AdoMet_MTases"/>
    <property type="match status" value="1"/>
</dbReference>
<evidence type="ECO:0000256" key="6">
    <source>
        <dbReference type="ARBA" id="ARBA00022694"/>
    </source>
</evidence>
<keyword evidence="4 7" id="KW-0808">Transferase</keyword>
<evidence type="ECO:0000256" key="1">
    <source>
        <dbReference type="ARBA" id="ARBA00000142"/>
    </source>
</evidence>
<comment type="pathway">
    <text evidence="7">tRNA modification; N(7)-methylguanine-tRNA biosynthesis.</text>
</comment>
<feature type="binding site" evidence="7">
    <location>
        <position position="38"/>
    </location>
    <ligand>
        <name>S-adenosyl-L-methionine</name>
        <dbReference type="ChEBI" id="CHEBI:59789"/>
    </ligand>
</feature>
<keyword evidence="9" id="KW-1185">Reference proteome</keyword>
<dbReference type="EMBL" id="QXHD01000004">
    <property type="protein sequence ID" value="NEZ60328.1"/>
    <property type="molecule type" value="Genomic_DNA"/>
</dbReference>
<dbReference type="Pfam" id="PF02390">
    <property type="entry name" value="Methyltransf_4"/>
    <property type="match status" value="1"/>
</dbReference>
<organism evidence="8 9">
    <name type="scientific">Adonisia turfae CCMR0081</name>
    <dbReference type="NCBI Taxonomy" id="2292702"/>
    <lineage>
        <taxon>Bacteria</taxon>
        <taxon>Bacillati</taxon>
        <taxon>Cyanobacteriota</taxon>
        <taxon>Adonisia</taxon>
        <taxon>Adonisia turfae</taxon>
    </lineage>
</organism>
<evidence type="ECO:0000256" key="7">
    <source>
        <dbReference type="HAMAP-Rule" id="MF_01057"/>
    </source>
</evidence>
<feature type="binding site" evidence="7">
    <location>
        <position position="119"/>
    </location>
    <ligand>
        <name>substrate</name>
    </ligand>
</feature>
<dbReference type="InterPro" id="IPR003358">
    <property type="entry name" value="tRNA_(Gua-N-7)_MeTrfase_Trmb"/>
</dbReference>